<dbReference type="EMBL" id="JAPDDS010000004">
    <property type="protein sequence ID" value="MCW1885013.1"/>
    <property type="molecule type" value="Genomic_DNA"/>
</dbReference>
<evidence type="ECO:0000313" key="2">
    <source>
        <dbReference type="EMBL" id="MCW1885013.1"/>
    </source>
</evidence>
<keyword evidence="1" id="KW-0732">Signal</keyword>
<dbReference type="Gene3D" id="2.60.120.200">
    <property type="match status" value="2"/>
</dbReference>
<sequence length="1153" mass="118563">MYLSHPRRSLRLAILAAGLGSSFSLAEAAILVGLDPATALYDSDVKGIVNDGGTAGSQSGIPALNDPEHVKGLTFNIAFTPAAADLDRAVPADARTVLLIEIGGTSNGFGLYLIDGVPTVLSKQSSTDATLPASLNDTSLPAIAVQSPIGKLTAGTAYSFSASWNHQGTLELSVQPDGGTSVFSSHTISGTPGNWSGNDTISVKTLSAANAGGLSGNSAGNNFGPPFDVHNAFSFTGTVSRALFWNASSVTPPVATVPAVLGFEATSLPSSGRVRFHWRVTEGGAAAATNIVIRAGDTVVHTPSTLENFADVNVNGATTFTLSATNATGTTTDTVTVAADTAFGTAVRADSPVAWFRFNDQAGSLLIADSAENAAPHNGRVFGQPVTGSTGFVDGAAHFDGGSGIISNTILDPANVTAGFTVEAVIRREPGIIGPNPVVLAQRGTYGRLLLTSPADGKLISDIGGGEAKHSDGKVHDNQWAHVAVVVDRIHTEVRWYIDGELAGSSKDGLNPDGTTFNPNFSVESSTGEWIIGIGKALTGNYWKGHIDELAVYDRLLDDPNADADFSDSRIAAHRNAWWSETTGLLDFSASKTLINAGDPVQFIAKVGADITSVTIDNGVGTVPIVNGNAVITANPPATATYQVTATGPSGSTTSTIAITARQYQAPIVKGFEVTKLGTPGQVRVHWKVAEGEAPNPTTLTIKAGATELHASSSLQGYADVEAGAATQFTLSAVNATGTTNAETALDAETAFSTAVRQAGPVAWYRFNEPAGSEIFVDSADNGAPHNGRPTGTVVSGTAGSVDGAITLNAAGGVITTFNLNPGQLDPGFTIESVVRRDAAISTLNRAVVSQSDLNGTGRVLLGIAEDSGLPRTFLGQGERKDGDTGLAAEAWAHFVVVVDALHTEIRWYIDGELAGSTKDGLNPDGTTFNPNFLLEATSGAWNIGIHKSLTADQWRGEIDEVVIYDTLLDDPDADGDTTDSRIAAHRAAWWSGTSGVIQLDTAATTVAPGGSTDLTIKVGPDITSVSIDHGIGNVPLVNGNAVVTLTPPATTTYTITFTGPGGTFTRTITVTVGETPAVAPVVVSSAIQGGNFVIHFTGAPSTAYAVRGSATLSAFDEDLGTVTTDALGAGTATIPVTPATTPARFFRIQDLP</sequence>
<accession>A0ABT3FN72</accession>
<gene>
    <name evidence="2" type="ORF">OKA04_09765</name>
</gene>
<dbReference type="Proteomes" id="UP001207930">
    <property type="component" value="Unassembled WGS sequence"/>
</dbReference>
<feature type="signal peptide" evidence="1">
    <location>
        <begin position="1"/>
        <end position="28"/>
    </location>
</feature>
<evidence type="ECO:0000313" key="3">
    <source>
        <dbReference type="Proteomes" id="UP001207930"/>
    </source>
</evidence>
<keyword evidence="3" id="KW-1185">Reference proteome</keyword>
<reference evidence="2 3" key="1">
    <citation type="submission" date="2022-10" db="EMBL/GenBank/DDBJ databases">
        <title>Luteolibacter flavescens strain MCCC 1K03193, whole genome shotgun sequencing project.</title>
        <authorList>
            <person name="Zhao G."/>
            <person name="Shen L."/>
        </authorList>
    </citation>
    <scope>NUCLEOTIDE SEQUENCE [LARGE SCALE GENOMIC DNA]</scope>
    <source>
        <strain evidence="2 3">MCCC 1K03193</strain>
    </source>
</reference>
<dbReference type="Pfam" id="PF13385">
    <property type="entry name" value="Laminin_G_3"/>
    <property type="match status" value="2"/>
</dbReference>
<comment type="caution">
    <text evidence="2">The sequence shown here is derived from an EMBL/GenBank/DDBJ whole genome shotgun (WGS) entry which is preliminary data.</text>
</comment>
<dbReference type="RefSeq" id="WP_264500971.1">
    <property type="nucleotide sequence ID" value="NZ_JAPDDS010000004.1"/>
</dbReference>
<proteinExistence type="predicted"/>
<dbReference type="InterPro" id="IPR013320">
    <property type="entry name" value="ConA-like_dom_sf"/>
</dbReference>
<evidence type="ECO:0000256" key="1">
    <source>
        <dbReference type="SAM" id="SignalP"/>
    </source>
</evidence>
<name>A0ABT3FN72_9BACT</name>
<protein>
    <submittedName>
        <fullName evidence="2">LamG domain-containing protein</fullName>
    </submittedName>
</protein>
<feature type="chain" id="PRO_5047294104" evidence="1">
    <location>
        <begin position="29"/>
        <end position="1153"/>
    </location>
</feature>
<organism evidence="2 3">
    <name type="scientific">Luteolibacter flavescens</name>
    <dbReference type="NCBI Taxonomy" id="1859460"/>
    <lineage>
        <taxon>Bacteria</taxon>
        <taxon>Pseudomonadati</taxon>
        <taxon>Verrucomicrobiota</taxon>
        <taxon>Verrucomicrobiia</taxon>
        <taxon>Verrucomicrobiales</taxon>
        <taxon>Verrucomicrobiaceae</taxon>
        <taxon>Luteolibacter</taxon>
    </lineage>
</organism>
<dbReference type="SUPFAM" id="SSF49899">
    <property type="entry name" value="Concanavalin A-like lectins/glucanases"/>
    <property type="match status" value="2"/>
</dbReference>